<keyword evidence="3 10" id="KW-0808">Transferase</keyword>
<comment type="pathway">
    <text evidence="2 10 12">Cofactor biosynthesis; thiamine diphosphate biosynthesis; thiamine phosphate from 4-amino-2-methyl-5-diphosphomethylpyrimidine and 4-methyl-5-(2-phosphoethyl)-thiazole: step 1/1.</text>
</comment>
<dbReference type="Pfam" id="PF02581">
    <property type="entry name" value="TMP-TENI"/>
    <property type="match status" value="1"/>
</dbReference>
<feature type="binding site" evidence="10">
    <location>
        <position position="154"/>
    </location>
    <ligand>
        <name>4-amino-2-methyl-5-(diphosphooxymethyl)pyrimidine</name>
        <dbReference type="ChEBI" id="CHEBI:57841"/>
    </ligand>
</feature>
<evidence type="ECO:0000256" key="3">
    <source>
        <dbReference type="ARBA" id="ARBA00022679"/>
    </source>
</evidence>
<comment type="similarity">
    <text evidence="10 11">Belongs to the thiamine-phosphate synthase family.</text>
</comment>
<accession>A0ABR5FCW1</accession>
<comment type="caution">
    <text evidence="14">The sequence shown here is derived from an EMBL/GenBank/DDBJ whole genome shotgun (WGS) entry which is preliminary data.</text>
</comment>
<dbReference type="Proteomes" id="UP000036464">
    <property type="component" value="Unassembled WGS sequence"/>
</dbReference>
<evidence type="ECO:0000256" key="5">
    <source>
        <dbReference type="ARBA" id="ARBA00022842"/>
    </source>
</evidence>
<evidence type="ECO:0000256" key="10">
    <source>
        <dbReference type="HAMAP-Rule" id="MF_00097"/>
    </source>
</evidence>
<dbReference type="InterPro" id="IPR013785">
    <property type="entry name" value="Aldolase_TIM"/>
</dbReference>
<feature type="binding site" evidence="10">
    <location>
        <position position="182"/>
    </location>
    <ligand>
        <name>2-[(2R,5Z)-2-carboxy-4-methylthiazol-5(2H)-ylidene]ethyl phosphate</name>
        <dbReference type="ChEBI" id="CHEBI:62899"/>
    </ligand>
</feature>
<dbReference type="PANTHER" id="PTHR20857">
    <property type="entry name" value="THIAMINE-PHOSPHATE PYROPHOSPHORYLASE"/>
    <property type="match status" value="1"/>
</dbReference>
<organism evidence="14 15">
    <name type="scientific">Mycolicibacter heraklionensis</name>
    <dbReference type="NCBI Taxonomy" id="512402"/>
    <lineage>
        <taxon>Bacteria</taxon>
        <taxon>Bacillati</taxon>
        <taxon>Actinomycetota</taxon>
        <taxon>Actinomycetes</taxon>
        <taxon>Mycobacteriales</taxon>
        <taxon>Mycobacteriaceae</taxon>
        <taxon>Mycolicibacter</taxon>
    </lineage>
</organism>
<evidence type="ECO:0000313" key="15">
    <source>
        <dbReference type="Proteomes" id="UP000036464"/>
    </source>
</evidence>
<comment type="catalytic activity">
    <reaction evidence="9 10 11">
        <text>2-[(2R,5Z)-2-carboxy-4-methylthiazol-5(2H)-ylidene]ethyl phosphate + 4-amino-2-methyl-5-(diphosphooxymethyl)pyrimidine + 2 H(+) = thiamine phosphate + CO2 + diphosphate</text>
        <dbReference type="Rhea" id="RHEA:47844"/>
        <dbReference type="ChEBI" id="CHEBI:15378"/>
        <dbReference type="ChEBI" id="CHEBI:16526"/>
        <dbReference type="ChEBI" id="CHEBI:33019"/>
        <dbReference type="ChEBI" id="CHEBI:37575"/>
        <dbReference type="ChEBI" id="CHEBI:57841"/>
        <dbReference type="ChEBI" id="CHEBI:62899"/>
        <dbReference type="EC" id="2.5.1.3"/>
    </reaction>
</comment>
<comment type="catalytic activity">
    <reaction evidence="8 10 11">
        <text>2-(2-carboxy-4-methylthiazol-5-yl)ethyl phosphate + 4-amino-2-methyl-5-(diphosphooxymethyl)pyrimidine + 2 H(+) = thiamine phosphate + CO2 + diphosphate</text>
        <dbReference type="Rhea" id="RHEA:47848"/>
        <dbReference type="ChEBI" id="CHEBI:15378"/>
        <dbReference type="ChEBI" id="CHEBI:16526"/>
        <dbReference type="ChEBI" id="CHEBI:33019"/>
        <dbReference type="ChEBI" id="CHEBI:37575"/>
        <dbReference type="ChEBI" id="CHEBI:57841"/>
        <dbReference type="ChEBI" id="CHEBI:62890"/>
        <dbReference type="EC" id="2.5.1.3"/>
    </reaction>
</comment>
<feature type="binding site" evidence="10">
    <location>
        <position position="86"/>
    </location>
    <ligand>
        <name>4-amino-2-methyl-5-(diphosphooxymethyl)pyrimidine</name>
        <dbReference type="ChEBI" id="CHEBI:57841"/>
    </ligand>
</feature>
<evidence type="ECO:0000259" key="13">
    <source>
        <dbReference type="Pfam" id="PF02581"/>
    </source>
</evidence>
<evidence type="ECO:0000256" key="9">
    <source>
        <dbReference type="ARBA" id="ARBA00047883"/>
    </source>
</evidence>
<keyword evidence="15" id="KW-1185">Reference proteome</keyword>
<evidence type="ECO:0000256" key="12">
    <source>
        <dbReference type="RuleBase" id="RU004253"/>
    </source>
</evidence>
<feature type="binding site" evidence="10">
    <location>
        <begin position="151"/>
        <end position="153"/>
    </location>
    <ligand>
        <name>2-[(2R,5Z)-2-carboxy-4-methylthiazol-5(2H)-ylidene]ethyl phosphate</name>
        <dbReference type="ChEBI" id="CHEBI:62899"/>
    </ligand>
</feature>
<dbReference type="EC" id="2.5.1.3" evidence="10"/>
<sequence length="222" mass="23571">MHKRSDRLARLADARLYLCTDARRERGDLAEFADAALAGGVDIIQLRDKGSPGEQRFGPLEARGELAACEILADAARRHGALLAVNDRADIARAAGADVLHLGQDDLPLPVAREVIGPEVLIGRSAHDRDQVAAALAEPVDYFCTGPCWPTPTKPGRSAPGLELVRFAADQHHPKPWFAIGGIDIERLPQVVAAGARRVVVVRAITAAEDPQAAAAALRAGL</sequence>
<proteinExistence type="inferred from homology"/>
<keyword evidence="5 10" id="KW-0460">Magnesium</keyword>
<evidence type="ECO:0000256" key="11">
    <source>
        <dbReference type="RuleBase" id="RU003826"/>
    </source>
</evidence>
<dbReference type="HAMAP" id="MF_00097">
    <property type="entry name" value="TMP_synthase"/>
    <property type="match status" value="1"/>
</dbReference>
<feature type="binding site" evidence="10">
    <location>
        <position position="125"/>
    </location>
    <ligand>
        <name>4-amino-2-methyl-5-(diphosphooxymethyl)pyrimidine</name>
        <dbReference type="ChEBI" id="CHEBI:57841"/>
    </ligand>
</feature>
<gene>
    <name evidence="10" type="primary">thiE</name>
    <name evidence="14" type="ORF">ABW16_16245</name>
</gene>
<keyword evidence="4 10" id="KW-0479">Metal-binding</keyword>
<feature type="binding site" evidence="10">
    <location>
        <begin position="45"/>
        <end position="49"/>
    </location>
    <ligand>
        <name>4-amino-2-methyl-5-(diphosphooxymethyl)pyrimidine</name>
        <dbReference type="ChEBI" id="CHEBI:57841"/>
    </ligand>
</feature>
<comment type="caution">
    <text evidence="10">Lacks conserved residue(s) required for the propagation of feature annotation.</text>
</comment>
<dbReference type="PANTHER" id="PTHR20857:SF15">
    <property type="entry name" value="THIAMINE-PHOSPHATE SYNTHASE"/>
    <property type="match status" value="1"/>
</dbReference>
<evidence type="ECO:0000256" key="2">
    <source>
        <dbReference type="ARBA" id="ARBA00005165"/>
    </source>
</evidence>
<feature type="domain" description="Thiamine phosphate synthase/TenI" evidence="13">
    <location>
        <begin position="16"/>
        <end position="205"/>
    </location>
</feature>
<dbReference type="EMBL" id="LDPO01000014">
    <property type="protein sequence ID" value="KLO27471.1"/>
    <property type="molecule type" value="Genomic_DNA"/>
</dbReference>
<feature type="binding site" evidence="10">
    <location>
        <position position="87"/>
    </location>
    <ligand>
        <name>Mg(2+)</name>
        <dbReference type="ChEBI" id="CHEBI:18420"/>
    </ligand>
</feature>
<dbReference type="InterPro" id="IPR034291">
    <property type="entry name" value="TMP_synthase"/>
</dbReference>
<dbReference type="SUPFAM" id="SSF51391">
    <property type="entry name" value="Thiamin phosphate synthase"/>
    <property type="match status" value="1"/>
</dbReference>
<comment type="function">
    <text evidence="1 10">Condenses 4-methyl-5-(beta-hydroxyethyl)thiazole monophosphate (THZ-P) and 2-methyl-4-amino-5-hydroxymethyl pyrimidine pyrophosphate (HMP-PP) to form thiamine monophosphate (TMP).</text>
</comment>
<evidence type="ECO:0000256" key="8">
    <source>
        <dbReference type="ARBA" id="ARBA00047851"/>
    </source>
</evidence>
<dbReference type="InterPro" id="IPR036206">
    <property type="entry name" value="ThiamineP_synth_sf"/>
</dbReference>
<name>A0ABR5FCW1_9MYCO</name>
<keyword evidence="6 10" id="KW-0784">Thiamine biosynthesis</keyword>
<dbReference type="InterPro" id="IPR022998">
    <property type="entry name" value="ThiamineP_synth_TenI"/>
</dbReference>
<evidence type="ECO:0000256" key="1">
    <source>
        <dbReference type="ARBA" id="ARBA00003814"/>
    </source>
</evidence>
<evidence type="ECO:0000256" key="7">
    <source>
        <dbReference type="ARBA" id="ARBA00047334"/>
    </source>
</evidence>
<dbReference type="Gene3D" id="3.20.20.70">
    <property type="entry name" value="Aldolase class I"/>
    <property type="match status" value="1"/>
</dbReference>
<comment type="cofactor">
    <cofactor evidence="10">
        <name>Mg(2+)</name>
        <dbReference type="ChEBI" id="CHEBI:18420"/>
    </cofactor>
    <text evidence="10">Binds 1 Mg(2+) ion per subunit.</text>
</comment>
<evidence type="ECO:0000313" key="14">
    <source>
        <dbReference type="EMBL" id="KLO27471.1"/>
    </source>
</evidence>
<protein>
    <recommendedName>
        <fullName evidence="10">Thiamine-phosphate synthase</fullName>
        <shortName evidence="10">TP synthase</shortName>
        <shortName evidence="10">TPS</shortName>
        <ecNumber evidence="10">2.5.1.3</ecNumber>
    </recommendedName>
    <alternativeName>
        <fullName evidence="10">Thiamine-phosphate pyrophosphorylase</fullName>
        <shortName evidence="10">TMP pyrophosphorylase</shortName>
        <shortName evidence="10">TMP-PPase</shortName>
    </alternativeName>
</protein>
<evidence type="ECO:0000256" key="6">
    <source>
        <dbReference type="ARBA" id="ARBA00022977"/>
    </source>
</evidence>
<feature type="binding site" evidence="10">
    <location>
        <position position="106"/>
    </location>
    <ligand>
        <name>Mg(2+)</name>
        <dbReference type="ChEBI" id="CHEBI:18420"/>
    </ligand>
</feature>
<dbReference type="RefSeq" id="WP_047320226.1">
    <property type="nucleotide sequence ID" value="NZ_LDPO01000014.1"/>
</dbReference>
<evidence type="ECO:0000256" key="4">
    <source>
        <dbReference type="ARBA" id="ARBA00022723"/>
    </source>
</evidence>
<comment type="catalytic activity">
    <reaction evidence="7 10 11">
        <text>4-methyl-5-(2-phosphooxyethyl)-thiazole + 4-amino-2-methyl-5-(diphosphooxymethyl)pyrimidine + H(+) = thiamine phosphate + diphosphate</text>
        <dbReference type="Rhea" id="RHEA:22328"/>
        <dbReference type="ChEBI" id="CHEBI:15378"/>
        <dbReference type="ChEBI" id="CHEBI:33019"/>
        <dbReference type="ChEBI" id="CHEBI:37575"/>
        <dbReference type="ChEBI" id="CHEBI:57841"/>
        <dbReference type="ChEBI" id="CHEBI:58296"/>
        <dbReference type="EC" id="2.5.1.3"/>
    </reaction>
</comment>
<reference evidence="14 15" key="1">
    <citation type="submission" date="2015-05" db="EMBL/GenBank/DDBJ databases">
        <title>Genome sequence of Mycobacterium heraklionense Davo strain.</title>
        <authorList>
            <person name="Greninger A.L."/>
            <person name="Cunningham G."/>
            <person name="Miller S."/>
        </authorList>
    </citation>
    <scope>NUCLEOTIDE SEQUENCE [LARGE SCALE GENOMIC DNA]</scope>
    <source>
        <strain evidence="14 15">Davo</strain>
    </source>
</reference>
<dbReference type="CDD" id="cd00564">
    <property type="entry name" value="TMP_TenI"/>
    <property type="match status" value="1"/>
</dbReference>
<dbReference type="NCBIfam" id="TIGR00693">
    <property type="entry name" value="thiE"/>
    <property type="match status" value="1"/>
</dbReference>